<feature type="transmembrane region" description="Helical" evidence="6">
    <location>
        <begin position="146"/>
        <end position="166"/>
    </location>
</feature>
<feature type="transmembrane region" description="Helical" evidence="6">
    <location>
        <begin position="96"/>
        <end position="116"/>
    </location>
</feature>
<organism evidence="7 8">
    <name type="scientific">Owenia fusiformis</name>
    <name type="common">Polychaete worm</name>
    <dbReference type="NCBI Taxonomy" id="6347"/>
    <lineage>
        <taxon>Eukaryota</taxon>
        <taxon>Metazoa</taxon>
        <taxon>Spiralia</taxon>
        <taxon>Lophotrochozoa</taxon>
        <taxon>Annelida</taxon>
        <taxon>Polychaeta</taxon>
        <taxon>Sedentaria</taxon>
        <taxon>Canalipalpata</taxon>
        <taxon>Sabellida</taxon>
        <taxon>Oweniida</taxon>
        <taxon>Oweniidae</taxon>
        <taxon>Owenia</taxon>
    </lineage>
</organism>
<keyword evidence="3" id="KW-0675">Receptor</keyword>
<feature type="transmembrane region" description="Helical" evidence="6">
    <location>
        <begin position="196"/>
        <end position="225"/>
    </location>
</feature>
<dbReference type="Proteomes" id="UP000749559">
    <property type="component" value="Unassembled WGS sequence"/>
</dbReference>
<gene>
    <name evidence="7" type="ORF">OFUS_LOCUS18282</name>
</gene>
<dbReference type="Gene3D" id="1.20.1070.10">
    <property type="entry name" value="Rhodopsin 7-helix transmembrane proteins"/>
    <property type="match status" value="2"/>
</dbReference>
<feature type="region of interest" description="Disordered" evidence="5">
    <location>
        <begin position="258"/>
        <end position="328"/>
    </location>
</feature>
<evidence type="ECO:0000256" key="1">
    <source>
        <dbReference type="ARBA" id="ARBA00004141"/>
    </source>
</evidence>
<comment type="subcellular location">
    <subcellularLocation>
        <location evidence="1">Membrane</location>
        <topology evidence="1">Multi-pass membrane protein</topology>
    </subcellularLocation>
</comment>
<keyword evidence="6" id="KW-0812">Transmembrane</keyword>
<dbReference type="GO" id="GO:0004930">
    <property type="term" value="F:G protein-coupled receptor activity"/>
    <property type="evidence" value="ECO:0007669"/>
    <property type="project" value="UniProtKB-KW"/>
</dbReference>
<comment type="caution">
    <text evidence="7">The sequence shown here is derived from an EMBL/GenBank/DDBJ whole genome shotgun (WGS) entry which is preliminary data.</text>
</comment>
<evidence type="ECO:0000256" key="4">
    <source>
        <dbReference type="ARBA" id="ARBA00023224"/>
    </source>
</evidence>
<keyword evidence="6" id="KW-1133">Transmembrane helix</keyword>
<dbReference type="AlphaFoldDB" id="A0A8J1UNK2"/>
<feature type="transmembrane region" description="Helical" evidence="6">
    <location>
        <begin position="422"/>
        <end position="444"/>
    </location>
</feature>
<dbReference type="SUPFAM" id="SSF81321">
    <property type="entry name" value="Family A G protein-coupled receptor-like"/>
    <property type="match status" value="1"/>
</dbReference>
<dbReference type="EMBL" id="CAIIXF020000009">
    <property type="protein sequence ID" value="CAH1793434.1"/>
    <property type="molecule type" value="Genomic_DNA"/>
</dbReference>
<feature type="transmembrane region" description="Helical" evidence="6">
    <location>
        <begin position="23"/>
        <end position="44"/>
    </location>
</feature>
<accession>A0A8J1UNK2</accession>
<dbReference type="GO" id="GO:0005886">
    <property type="term" value="C:plasma membrane"/>
    <property type="evidence" value="ECO:0007669"/>
    <property type="project" value="TreeGrafter"/>
</dbReference>
<keyword evidence="8" id="KW-1185">Reference proteome</keyword>
<evidence type="ECO:0000313" key="7">
    <source>
        <dbReference type="EMBL" id="CAH1793434.1"/>
    </source>
</evidence>
<dbReference type="PANTHER" id="PTHR24248">
    <property type="entry name" value="ADRENERGIC RECEPTOR-RELATED G-PROTEIN COUPLED RECEPTOR"/>
    <property type="match status" value="1"/>
</dbReference>
<feature type="transmembrane region" description="Helical" evidence="6">
    <location>
        <begin position="56"/>
        <end position="76"/>
    </location>
</feature>
<feature type="compositionally biased region" description="Polar residues" evidence="5">
    <location>
        <begin position="258"/>
        <end position="284"/>
    </location>
</feature>
<evidence type="ECO:0000313" key="8">
    <source>
        <dbReference type="Proteomes" id="UP000749559"/>
    </source>
</evidence>
<evidence type="ECO:0000256" key="3">
    <source>
        <dbReference type="ARBA" id="ARBA00023170"/>
    </source>
</evidence>
<keyword evidence="6" id="KW-0472">Membrane</keyword>
<feature type="compositionally biased region" description="Basic and acidic residues" evidence="5">
    <location>
        <begin position="285"/>
        <end position="301"/>
    </location>
</feature>
<sequence>MFTNTSTSGNVGLKVYNVHQDDITPVTVLFILFELFCVIGNIVVIIKIKRKTQLTIYDVMSIAFVIVDVIVCVIVMNYKLAWLHVDVSQPSETCSIIVWTTFTCTFSSMWFILLILSDITREICDNYKIIPHCTCVQLSSLSRTTLYLVGITVFVGLESIPIVLLGRGSLPQETARVILCGGGDTYKGSIDQTGGIVVVVLLIANWIAFILGVAILAGNIVIATCQISKQKQKVRPNKVTARSIQILDTETLSTDLQGDLDTNITDEAPTSSSVNANAQQNLDTDTQKDTRVCDDDNKHDTCTSQASESTHYNKSRPATPVTSVSKQLTDYQTDINDDDGLDKSRTQTPVTAFNRVVDKDSHVDDVKPANVKRLKSADGVFIRRKAMHEEDIKLTLTGSILVTMATRRWKIRKQNDTRKRVALLYISVAMCIIVTWIPVFLFTFEGVLRSFFLVQMYYFTFAFRPVLYGVFSPSCRQGINKLFTQIFNK</sequence>
<protein>
    <submittedName>
        <fullName evidence="7">Uncharacterized protein</fullName>
    </submittedName>
</protein>
<name>A0A8J1UNK2_OWEFU</name>
<proteinExistence type="predicted"/>
<keyword evidence="4" id="KW-0807">Transducer</keyword>
<evidence type="ECO:0000256" key="2">
    <source>
        <dbReference type="ARBA" id="ARBA00023040"/>
    </source>
</evidence>
<feature type="compositionally biased region" description="Polar residues" evidence="5">
    <location>
        <begin position="302"/>
        <end position="312"/>
    </location>
</feature>
<keyword evidence="2" id="KW-0297">G-protein coupled receptor</keyword>
<feature type="transmembrane region" description="Helical" evidence="6">
    <location>
        <begin position="450"/>
        <end position="471"/>
    </location>
</feature>
<reference evidence="7" key="1">
    <citation type="submission" date="2022-03" db="EMBL/GenBank/DDBJ databases">
        <authorList>
            <person name="Martin C."/>
        </authorList>
    </citation>
    <scope>NUCLEOTIDE SEQUENCE</scope>
</reference>
<evidence type="ECO:0000256" key="5">
    <source>
        <dbReference type="SAM" id="MobiDB-lite"/>
    </source>
</evidence>
<evidence type="ECO:0000256" key="6">
    <source>
        <dbReference type="SAM" id="Phobius"/>
    </source>
</evidence>